<dbReference type="SUPFAM" id="SSF53244">
    <property type="entry name" value="MurD-like peptide ligases, peptide-binding domain"/>
    <property type="match status" value="1"/>
</dbReference>
<protein>
    <recommendedName>
        <fullName evidence="11">UDP-N-acetylmuramyl peptide synthase</fullName>
    </recommendedName>
</protein>
<dbReference type="Gene3D" id="3.40.50.720">
    <property type="entry name" value="NAD(P)-binding Rossmann-like Domain"/>
    <property type="match status" value="1"/>
</dbReference>
<evidence type="ECO:0000259" key="8">
    <source>
        <dbReference type="Pfam" id="PF08245"/>
    </source>
</evidence>
<dbReference type="InterPro" id="IPR005762">
    <property type="entry name" value="MurD"/>
</dbReference>
<dbReference type="GO" id="GO:0008764">
    <property type="term" value="F:UDP-N-acetylmuramoylalanine-D-glutamate ligase activity"/>
    <property type="evidence" value="ECO:0007669"/>
    <property type="project" value="UniProtKB-EC"/>
</dbReference>
<comment type="subcellular location">
    <subcellularLocation>
        <location evidence="1">Cytoplasm</location>
    </subcellularLocation>
</comment>
<evidence type="ECO:0000256" key="2">
    <source>
        <dbReference type="ARBA" id="ARBA00004752"/>
    </source>
</evidence>
<dbReference type="Pfam" id="PF02875">
    <property type="entry name" value="Mur_ligase_C"/>
    <property type="match status" value="1"/>
</dbReference>
<keyword evidence="5" id="KW-0547">Nucleotide-binding</keyword>
<organism evidence="9 10">
    <name type="scientific">Methanothermobacter tenebrarum</name>
    <dbReference type="NCBI Taxonomy" id="680118"/>
    <lineage>
        <taxon>Archaea</taxon>
        <taxon>Methanobacteriati</taxon>
        <taxon>Methanobacteriota</taxon>
        <taxon>Methanomada group</taxon>
        <taxon>Methanobacteria</taxon>
        <taxon>Methanobacteriales</taxon>
        <taxon>Methanobacteriaceae</taxon>
        <taxon>Methanothermobacter</taxon>
    </lineage>
</organism>
<keyword evidence="3" id="KW-0963">Cytoplasm</keyword>
<sequence>MKNRKILVVGAGNAGRPTAKLLHHLGNEVLVTEIKEFEKLPPKAKKRIKEMQKNGIRFHFGGHHPKEIEWADSIFISPNIPKNSIIYKLIKKTEKEIEYITPSMIGKMLNSFIKIPMIGVAGTDGKTTTTNMIKHIIEGQHPTISFSSLEDSLVIEGLVDLLIENKIGKGEFAVFELPHGTIRMTQGLELCAGIITTLTPDHLDEFKDYNDYIKRNFLIKDLINQRGLLILNGDDPIINKLTSELKSPHIIYSVGRKRKVEFHGKSYVTRPLPVDVKAENIRLNGLKGSEFTLTIGRIPTIVCERCGNIKCGCGDFRREYFGPYKERVTLKVPGIFNVENALAAITTGLILGFDIDYLKERIGQFEGIRGRFEIIGEFDGVKVYMDAAHNPESMEKLFDGLEFDGRLIISLDNPDTLTVRDKFKIGRTLAKAADILIVSAKNETTEEIDWKAAEEVARGANTTKTIIVENVYKSIKKALENSEKGDTIIHMGPGVVNAYQNVKKDIQRAIKDYKENF</sequence>
<evidence type="ECO:0008006" key="11">
    <source>
        <dbReference type="Google" id="ProtNLM"/>
    </source>
</evidence>
<evidence type="ECO:0000313" key="10">
    <source>
        <dbReference type="Proteomes" id="UP000249782"/>
    </source>
</evidence>
<evidence type="ECO:0000256" key="1">
    <source>
        <dbReference type="ARBA" id="ARBA00004496"/>
    </source>
</evidence>
<name>A0A328PCB8_9EURY</name>
<evidence type="ECO:0000256" key="6">
    <source>
        <dbReference type="ARBA" id="ARBA00022840"/>
    </source>
</evidence>
<dbReference type="GO" id="GO:0005737">
    <property type="term" value="C:cytoplasm"/>
    <property type="evidence" value="ECO:0007669"/>
    <property type="project" value="UniProtKB-SubCell"/>
</dbReference>
<evidence type="ECO:0000256" key="4">
    <source>
        <dbReference type="ARBA" id="ARBA00022598"/>
    </source>
</evidence>
<dbReference type="Gene3D" id="3.90.190.20">
    <property type="entry name" value="Mur ligase, C-terminal domain"/>
    <property type="match status" value="1"/>
</dbReference>
<evidence type="ECO:0000313" key="9">
    <source>
        <dbReference type="EMBL" id="RAO78811.1"/>
    </source>
</evidence>
<dbReference type="SUPFAM" id="SSF53623">
    <property type="entry name" value="MurD-like peptide ligases, catalytic domain"/>
    <property type="match status" value="1"/>
</dbReference>
<dbReference type="GO" id="GO:0005524">
    <property type="term" value="F:ATP binding"/>
    <property type="evidence" value="ECO:0007669"/>
    <property type="project" value="UniProtKB-KW"/>
</dbReference>
<comment type="caution">
    <text evidence="9">The sequence shown here is derived from an EMBL/GenBank/DDBJ whole genome shotgun (WGS) entry which is preliminary data.</text>
</comment>
<dbReference type="SUPFAM" id="SSF51984">
    <property type="entry name" value="MurCD N-terminal domain"/>
    <property type="match status" value="1"/>
</dbReference>
<dbReference type="GO" id="GO:0008360">
    <property type="term" value="P:regulation of cell shape"/>
    <property type="evidence" value="ECO:0007669"/>
    <property type="project" value="InterPro"/>
</dbReference>
<feature type="domain" description="Mur ligase central" evidence="8">
    <location>
        <begin position="120"/>
        <end position="260"/>
    </location>
</feature>
<dbReference type="InterPro" id="IPR004101">
    <property type="entry name" value="Mur_ligase_C"/>
</dbReference>
<keyword evidence="6" id="KW-0067">ATP-binding</keyword>
<reference evidence="9 10" key="1">
    <citation type="submission" date="2018-06" db="EMBL/GenBank/DDBJ databases">
        <title>Draft genome sequence of hyperthermophilic methanogen Methanothermobacter tenebrarum sp. MCM-B 1447.</title>
        <authorList>
            <person name="Pore S.D."/>
            <person name="Dagar S."/>
            <person name="Dhakephalkar P.K."/>
        </authorList>
    </citation>
    <scope>NUCLEOTIDE SEQUENCE [LARGE SCALE GENOMIC DNA]</scope>
    <source>
        <strain evidence="9 10">MCM B 1447</strain>
    </source>
</reference>
<dbReference type="Proteomes" id="UP000249782">
    <property type="component" value="Unassembled WGS sequence"/>
</dbReference>
<dbReference type="AlphaFoldDB" id="A0A328PCB8"/>
<dbReference type="PANTHER" id="PTHR43692">
    <property type="entry name" value="UDP-N-ACETYLMURAMOYLALANINE--D-GLUTAMATE LIGASE"/>
    <property type="match status" value="1"/>
</dbReference>
<dbReference type="InterPro" id="IPR036615">
    <property type="entry name" value="Mur_ligase_C_dom_sf"/>
</dbReference>
<accession>A0A328PCB8</accession>
<gene>
    <name evidence="9" type="ORF">DPC56_06020</name>
</gene>
<keyword evidence="10" id="KW-1185">Reference proteome</keyword>
<comment type="pathway">
    <text evidence="2">Cell wall biogenesis; peptidoglycan biosynthesis.</text>
</comment>
<dbReference type="RefSeq" id="WP_112094176.1">
    <property type="nucleotide sequence ID" value="NZ_QLOE01000007.1"/>
</dbReference>
<proteinExistence type="predicted"/>
<evidence type="ECO:0000259" key="7">
    <source>
        <dbReference type="Pfam" id="PF02875"/>
    </source>
</evidence>
<evidence type="ECO:0000256" key="3">
    <source>
        <dbReference type="ARBA" id="ARBA00022490"/>
    </source>
</evidence>
<dbReference type="InterPro" id="IPR013221">
    <property type="entry name" value="Mur_ligase_cen"/>
</dbReference>
<dbReference type="InterPro" id="IPR036565">
    <property type="entry name" value="Mur-like_cat_sf"/>
</dbReference>
<dbReference type="Pfam" id="PF08245">
    <property type="entry name" value="Mur_ligase_M"/>
    <property type="match status" value="1"/>
</dbReference>
<feature type="domain" description="Mur ligase C-terminal" evidence="7">
    <location>
        <begin position="370"/>
        <end position="493"/>
    </location>
</feature>
<dbReference type="GO" id="GO:0051301">
    <property type="term" value="P:cell division"/>
    <property type="evidence" value="ECO:0007669"/>
    <property type="project" value="InterPro"/>
</dbReference>
<dbReference type="Gene3D" id="3.40.1190.10">
    <property type="entry name" value="Mur-like, catalytic domain"/>
    <property type="match status" value="1"/>
</dbReference>
<keyword evidence="4" id="KW-0436">Ligase</keyword>
<evidence type="ECO:0000256" key="5">
    <source>
        <dbReference type="ARBA" id="ARBA00022741"/>
    </source>
</evidence>
<dbReference type="OrthoDB" id="75177at2157"/>
<dbReference type="EMBL" id="QLOE01000007">
    <property type="protein sequence ID" value="RAO78811.1"/>
    <property type="molecule type" value="Genomic_DNA"/>
</dbReference>
<dbReference type="PANTHER" id="PTHR43692:SF1">
    <property type="entry name" value="UDP-N-ACETYLMURAMOYLALANINE--D-GLUTAMATE LIGASE"/>
    <property type="match status" value="1"/>
</dbReference>